<dbReference type="SMART" id="SM00205">
    <property type="entry name" value="THN"/>
    <property type="match status" value="1"/>
</dbReference>
<feature type="chain" id="PRO_5012936639" evidence="2">
    <location>
        <begin position="20"/>
        <end position="316"/>
    </location>
</feature>
<feature type="region of interest" description="Disordered" evidence="1">
    <location>
        <begin position="277"/>
        <end position="316"/>
    </location>
</feature>
<organism evidence="3 4">
    <name type="scientific">Syncephalastrum racemosum</name>
    <name type="common">Filamentous fungus</name>
    <dbReference type="NCBI Taxonomy" id="13706"/>
    <lineage>
        <taxon>Eukaryota</taxon>
        <taxon>Fungi</taxon>
        <taxon>Fungi incertae sedis</taxon>
        <taxon>Mucoromycota</taxon>
        <taxon>Mucoromycotina</taxon>
        <taxon>Mucoromycetes</taxon>
        <taxon>Mucorales</taxon>
        <taxon>Syncephalastraceae</taxon>
        <taxon>Syncephalastrum</taxon>
    </lineage>
</organism>
<dbReference type="EMBL" id="MCGN01000008">
    <property type="protein sequence ID" value="ORY94009.1"/>
    <property type="molecule type" value="Genomic_DNA"/>
</dbReference>
<dbReference type="SUPFAM" id="SSF49870">
    <property type="entry name" value="Osmotin, thaumatin-like protein"/>
    <property type="match status" value="1"/>
</dbReference>
<accession>A0A1X2H7K3</accession>
<comment type="caution">
    <text evidence="3">The sequence shown here is derived from an EMBL/GenBank/DDBJ whole genome shotgun (WGS) entry which is preliminary data.</text>
</comment>
<gene>
    <name evidence="3" type="ORF">BCR43DRAFT_517017</name>
</gene>
<dbReference type="Pfam" id="PF00314">
    <property type="entry name" value="Thaumatin"/>
    <property type="match status" value="1"/>
</dbReference>
<reference evidence="3 4" key="1">
    <citation type="submission" date="2016-07" db="EMBL/GenBank/DDBJ databases">
        <title>Pervasive Adenine N6-methylation of Active Genes in Fungi.</title>
        <authorList>
            <consortium name="DOE Joint Genome Institute"/>
            <person name="Mondo S.J."/>
            <person name="Dannebaum R.O."/>
            <person name="Kuo R.C."/>
            <person name="Labutti K."/>
            <person name="Haridas S."/>
            <person name="Kuo A."/>
            <person name="Salamov A."/>
            <person name="Ahrendt S.R."/>
            <person name="Lipzen A."/>
            <person name="Sullivan W."/>
            <person name="Andreopoulos W.B."/>
            <person name="Clum A."/>
            <person name="Lindquist E."/>
            <person name="Daum C."/>
            <person name="Ramamoorthy G.K."/>
            <person name="Gryganskyi A."/>
            <person name="Culley D."/>
            <person name="Magnuson J.K."/>
            <person name="James T.Y."/>
            <person name="O'Malley M.A."/>
            <person name="Stajich J.E."/>
            <person name="Spatafora J.W."/>
            <person name="Visel A."/>
            <person name="Grigoriev I.V."/>
        </authorList>
    </citation>
    <scope>NUCLEOTIDE SEQUENCE [LARGE SCALE GENOMIC DNA]</scope>
    <source>
        <strain evidence="3 4">NRRL 2496</strain>
    </source>
</reference>
<keyword evidence="4" id="KW-1185">Reference proteome</keyword>
<evidence type="ECO:0000256" key="1">
    <source>
        <dbReference type="SAM" id="MobiDB-lite"/>
    </source>
</evidence>
<dbReference type="InterPro" id="IPR037176">
    <property type="entry name" value="Osmotin/thaumatin-like_sf"/>
</dbReference>
<dbReference type="STRING" id="13706.A0A1X2H7K3"/>
<dbReference type="AlphaFoldDB" id="A0A1X2H7K3"/>
<feature type="signal peptide" evidence="2">
    <location>
        <begin position="1"/>
        <end position="19"/>
    </location>
</feature>
<feature type="compositionally biased region" description="Acidic residues" evidence="1">
    <location>
        <begin position="286"/>
        <end position="295"/>
    </location>
</feature>
<feature type="region of interest" description="Disordered" evidence="1">
    <location>
        <begin position="24"/>
        <end position="52"/>
    </location>
</feature>
<dbReference type="InterPro" id="IPR001938">
    <property type="entry name" value="Thaumatin"/>
</dbReference>
<dbReference type="OrthoDB" id="430315at2759"/>
<dbReference type="Proteomes" id="UP000242180">
    <property type="component" value="Unassembled WGS sequence"/>
</dbReference>
<dbReference type="PROSITE" id="PS51367">
    <property type="entry name" value="THAUMATIN_2"/>
    <property type="match status" value="1"/>
</dbReference>
<protein>
    <submittedName>
        <fullName evidence="3">Thaumatin</fullName>
    </submittedName>
</protein>
<keyword evidence="2" id="KW-0732">Signal</keyword>
<evidence type="ECO:0000313" key="4">
    <source>
        <dbReference type="Proteomes" id="UP000242180"/>
    </source>
</evidence>
<evidence type="ECO:0000313" key="3">
    <source>
        <dbReference type="EMBL" id="ORY94009.1"/>
    </source>
</evidence>
<sequence>MLSIVKILSLAAIAGVTLAAPTSTSASASSSSSSSSAPSSSSSSGNSTSSGNGVTITVKNSCSSGLTLNKLDNAGSGGGSHSAQVGAGSSHDFQVSSDWSGRIWGCKGDDCNNYGSAVSLAEFLFKGYGGGDFYDISFVDGFNLPMSISPEGGSGDCKSPTCASLPTCPDKLKAADGSCKSACAAFGTPEYCCTGEYNSPEKCKASQYADVFKKGCADAYSYAYDDATSTFGCRATNKLSMRSTILLTATLAMLCLSRSVDAQSRYDPGILRNVLAEPPYGSTDAPADDDVEDAPTSDLLRYTAADDTAPKDNNGF</sequence>
<proteinExistence type="predicted"/>
<dbReference type="PANTHER" id="PTHR31048">
    <property type="entry name" value="OS03G0233200 PROTEIN"/>
    <property type="match status" value="1"/>
</dbReference>
<name>A0A1X2H7K3_SYNRA</name>
<evidence type="ECO:0000256" key="2">
    <source>
        <dbReference type="SAM" id="SignalP"/>
    </source>
</evidence>
<dbReference type="InParanoid" id="A0A1X2H7K3"/>
<dbReference type="Gene3D" id="2.60.110.10">
    <property type="entry name" value="Thaumatin"/>
    <property type="match status" value="1"/>
</dbReference>